<gene>
    <name evidence="1" type="ORF">GFSPODELE1_LOCUS4930</name>
</gene>
<organism evidence="1 2">
    <name type="scientific">Somion occarium</name>
    <dbReference type="NCBI Taxonomy" id="3059160"/>
    <lineage>
        <taxon>Eukaryota</taxon>
        <taxon>Fungi</taxon>
        <taxon>Dikarya</taxon>
        <taxon>Basidiomycota</taxon>
        <taxon>Agaricomycotina</taxon>
        <taxon>Agaricomycetes</taxon>
        <taxon>Polyporales</taxon>
        <taxon>Cerrenaceae</taxon>
        <taxon>Somion</taxon>
    </lineage>
</organism>
<keyword evidence="2" id="KW-1185">Reference proteome</keyword>
<dbReference type="Proteomes" id="UP001497453">
    <property type="component" value="Chromosome 3"/>
</dbReference>
<evidence type="ECO:0008006" key="3">
    <source>
        <dbReference type="Google" id="ProtNLM"/>
    </source>
</evidence>
<dbReference type="InterPro" id="IPR014752">
    <property type="entry name" value="Arrestin-like_C"/>
</dbReference>
<protein>
    <recommendedName>
        <fullName evidence="3">Arrestin-like N-terminal domain-containing protein</fullName>
    </recommendedName>
</protein>
<dbReference type="EMBL" id="OZ037946">
    <property type="protein sequence ID" value="CAL1704271.1"/>
    <property type="molecule type" value="Genomic_DNA"/>
</dbReference>
<accession>A0ABP1D8T2</accession>
<sequence length="428" mass="47397">MGEVPPVYSRISLPAGYCQAAPTYTEIAQCSERVLHSAPASPVTSRVSRQCPYVYKTDHLEINLGRSPWGMHHAAYGRGGIVEGTVKFIRNCSHVVRVTVKLQGHVTTRASEHPLVAVPQVTKLCLLSKVITVYFAPGKAETIPACKTFPFSIPFPETVLGQDSVPLPPTFTTFHPSAISDVEYALQVDVVRKGLHRHEMCAVPVLYFPKSRPALPSVPASLFDDPYLQLHERVKRIAIEPAWPRCTDPTSIPIEEVPLVDLLIPAPACFASGNTIPIALMIRCPFSPILPQALAPNIGLFLVKRKKLWLHGGRQISVREQLIYKAETFRMTEIEEGVRHLTFELRAGEAGCEHSFKVNDAMQVEHFIRVIIRPPAYLKHIPVFQHDEPVELTTDQYGTLEHELLAMDGIPTPALGLATPALRCSASR</sequence>
<reference evidence="2" key="1">
    <citation type="submission" date="2024-04" db="EMBL/GenBank/DDBJ databases">
        <authorList>
            <person name="Shaw F."/>
            <person name="Minotto A."/>
        </authorList>
    </citation>
    <scope>NUCLEOTIDE SEQUENCE [LARGE SCALE GENOMIC DNA]</scope>
</reference>
<dbReference type="Gene3D" id="2.60.40.640">
    <property type="match status" value="1"/>
</dbReference>
<name>A0ABP1D8T2_9APHY</name>
<evidence type="ECO:0000313" key="1">
    <source>
        <dbReference type="EMBL" id="CAL1704271.1"/>
    </source>
</evidence>
<proteinExistence type="predicted"/>
<evidence type="ECO:0000313" key="2">
    <source>
        <dbReference type="Proteomes" id="UP001497453"/>
    </source>
</evidence>